<feature type="transmembrane region" description="Helical" evidence="1">
    <location>
        <begin position="151"/>
        <end position="167"/>
    </location>
</feature>
<gene>
    <name evidence="2" type="ORF">CEW83_08630</name>
</gene>
<organism evidence="2 3">
    <name type="scientific">Parazoarcus communis</name>
    <dbReference type="NCBI Taxonomy" id="41977"/>
    <lineage>
        <taxon>Bacteria</taxon>
        <taxon>Pseudomonadati</taxon>
        <taxon>Pseudomonadota</taxon>
        <taxon>Betaproteobacteria</taxon>
        <taxon>Rhodocyclales</taxon>
        <taxon>Zoogloeaceae</taxon>
        <taxon>Parazoarcus</taxon>
    </lineage>
</organism>
<evidence type="ECO:0000256" key="1">
    <source>
        <dbReference type="SAM" id="Phobius"/>
    </source>
</evidence>
<feature type="transmembrane region" description="Helical" evidence="1">
    <location>
        <begin position="209"/>
        <end position="227"/>
    </location>
</feature>
<evidence type="ECO:0000313" key="2">
    <source>
        <dbReference type="EMBL" id="AWI75273.1"/>
    </source>
</evidence>
<feature type="transmembrane region" description="Helical" evidence="1">
    <location>
        <begin position="29"/>
        <end position="45"/>
    </location>
</feature>
<keyword evidence="1" id="KW-0812">Transmembrane</keyword>
<evidence type="ECO:0000313" key="3">
    <source>
        <dbReference type="Proteomes" id="UP000244930"/>
    </source>
</evidence>
<evidence type="ECO:0008006" key="4">
    <source>
        <dbReference type="Google" id="ProtNLM"/>
    </source>
</evidence>
<proteinExistence type="predicted"/>
<protein>
    <recommendedName>
        <fullName evidence="4">O-antigen polymerase</fullName>
    </recommendedName>
</protein>
<keyword evidence="1" id="KW-0472">Membrane</keyword>
<keyword evidence="3" id="KW-1185">Reference proteome</keyword>
<name>A0A2U8GQ10_9RHOO</name>
<keyword evidence="1" id="KW-1133">Transmembrane helix</keyword>
<feature type="transmembrane region" description="Helical" evidence="1">
    <location>
        <begin position="80"/>
        <end position="98"/>
    </location>
</feature>
<feature type="transmembrane region" description="Helical" evidence="1">
    <location>
        <begin position="110"/>
        <end position="131"/>
    </location>
</feature>
<dbReference type="AlphaFoldDB" id="A0A2U8GQ10"/>
<reference evidence="2 3" key="1">
    <citation type="submission" date="2017-06" db="EMBL/GenBank/DDBJ databases">
        <title>Azoarcus.</title>
        <authorList>
            <person name="Woo J.-H."/>
            <person name="Kim H.-S."/>
        </authorList>
    </citation>
    <scope>NUCLEOTIDE SEQUENCE [LARGE SCALE GENOMIC DNA]</scope>
    <source>
        <strain evidence="2 3">TSPY31</strain>
    </source>
</reference>
<feature type="transmembrane region" description="Helical" evidence="1">
    <location>
        <begin position="174"/>
        <end position="203"/>
    </location>
</feature>
<dbReference type="Proteomes" id="UP000244930">
    <property type="component" value="Chromosome"/>
</dbReference>
<feature type="transmembrane region" description="Helical" evidence="1">
    <location>
        <begin position="52"/>
        <end position="68"/>
    </location>
</feature>
<dbReference type="KEGG" id="acom:CEW83_08630"/>
<accession>A0A2U8GQ10</accession>
<dbReference type="EMBL" id="CP022187">
    <property type="protein sequence ID" value="AWI75273.1"/>
    <property type="molecule type" value="Genomic_DNA"/>
</dbReference>
<feature type="transmembrane region" description="Helical" evidence="1">
    <location>
        <begin position="7"/>
        <end position="23"/>
    </location>
</feature>
<sequence>MGFNDPFVIVGLFLISLQFFQIGPAQSGQLWVLGTLALVVLRGGLAPRLQEVLCYVLFMATALVLTFFSDYDRVKAVEQVIKFAIVYPACYLVGRTLGSYYQSRKMPYGYLFLWLFLVFQFLVQHFEVPVLHQHVPFMQGALHGTFKERNWLAVFFFLGAYLLFLRSDRKPKSAALFASVCIVVALLSGSKTILIPCGVVLLLQFKGGGVLKWLAVAAGAGLFYYRFGPELTGELLRVRLEEERGLALVQVLELIERNFVGYGFGFVESYFSTFWIAVRGLGAGTNSVFSSPLDLFVIAGIPGVLMWMMFFAGVGLGRTAVIVLAPVALWSLVNPLHQSEIVYLFCGWLVSYALAQQASTLQAASGTSTVGHERSVKGDRLLNGRSLEARHG</sequence>
<feature type="transmembrane region" description="Helical" evidence="1">
    <location>
        <begin position="295"/>
        <end position="316"/>
    </location>
</feature>